<evidence type="ECO:0000256" key="1">
    <source>
        <dbReference type="ARBA" id="ARBA00010944"/>
    </source>
</evidence>
<dbReference type="Gene3D" id="3.40.50.720">
    <property type="entry name" value="NAD(P)-binding Rossmann-like Domain"/>
    <property type="match status" value="2"/>
</dbReference>
<feature type="domain" description="RmlD-like substrate binding" evidence="3">
    <location>
        <begin position="61"/>
        <end position="293"/>
    </location>
</feature>
<keyword evidence="2 4" id="KW-0560">Oxidoreductase</keyword>
<keyword evidence="2" id="KW-0521">NADP</keyword>
<dbReference type="EMBL" id="CP033896">
    <property type="protein sequence ID" value="AZA12901.1"/>
    <property type="molecule type" value="Genomic_DNA"/>
</dbReference>
<evidence type="ECO:0000313" key="4">
    <source>
        <dbReference type="EMBL" id="AZA12901.1"/>
    </source>
</evidence>
<dbReference type="GO" id="GO:0019305">
    <property type="term" value="P:dTDP-rhamnose biosynthetic process"/>
    <property type="evidence" value="ECO:0007669"/>
    <property type="project" value="UniProtKB-UniPathway"/>
</dbReference>
<dbReference type="AlphaFoldDB" id="A0A3G6J481"/>
<accession>A0A3G6J481</accession>
<dbReference type="Proteomes" id="UP000269019">
    <property type="component" value="Chromosome"/>
</dbReference>
<dbReference type="UniPathway" id="UPA00124"/>
<dbReference type="InterPro" id="IPR005913">
    <property type="entry name" value="dTDP_dehydrorham_reduct"/>
</dbReference>
<sequence>MVWAVGGKPVLRVCWWLGCPVECGWQGLRWLADVRLEGGETVTAQDGAVAERAAAGGRPIRVMIVGTGQLSQAMQALAPTDVVDLTVLGRAELDLADAAEVAAYGGFAAADVVVCTAAFTQVDVAEDAAQREQVWAVNASAPGLIAQACAEAGTALVHVSTDYVFGSRPLPEELAAPVGVDSPPPSPQDPQVRQVVDGLAFASADPVDPEAVYGISKAAGEQQVLAADPWHVVVRTAWLLSGEMLPGVRDFASTMCRLARSGVSPKVVADQWGSPTVVTDLAVALWQLVGRVALVRACGLPDLMDAPVCAPDAGRGMPVADCSQAEHKPRIVAALAAMPPQRLARLACLVAPGMGDREAAQVGDQWVRTQCFDELAEQLAATGGVLHAAGSEPATWFHVAAELFAALPGHAATVVPCTTAEYPTAAPRPAFSVLDSGKLTQLGITPPGGYRGQVSHLVGVAPRPLG</sequence>
<proteinExistence type="inferred from homology"/>
<dbReference type="OrthoDB" id="9803892at2"/>
<evidence type="ECO:0000313" key="5">
    <source>
        <dbReference type="Proteomes" id="UP000269019"/>
    </source>
</evidence>
<feature type="domain" description="RmlD-like substrate binding" evidence="3">
    <location>
        <begin position="376"/>
        <end position="458"/>
    </location>
</feature>
<gene>
    <name evidence="4" type="primary">rmlD</name>
    <name evidence="4" type="ORF">CCHOA_02420</name>
</gene>
<organism evidence="4 5">
    <name type="scientific">Corynebacterium choanae</name>
    <dbReference type="NCBI Taxonomy" id="1862358"/>
    <lineage>
        <taxon>Bacteria</taxon>
        <taxon>Bacillati</taxon>
        <taxon>Actinomycetota</taxon>
        <taxon>Actinomycetes</taxon>
        <taxon>Mycobacteriales</taxon>
        <taxon>Corynebacteriaceae</taxon>
        <taxon>Corynebacterium</taxon>
    </lineage>
</organism>
<dbReference type="PANTHER" id="PTHR10491">
    <property type="entry name" value="DTDP-4-DEHYDRORHAMNOSE REDUCTASE"/>
    <property type="match status" value="1"/>
</dbReference>
<dbReference type="SUPFAM" id="SSF51735">
    <property type="entry name" value="NAD(P)-binding Rossmann-fold domains"/>
    <property type="match status" value="2"/>
</dbReference>
<dbReference type="Pfam" id="PF04321">
    <property type="entry name" value="RmlD_sub_bind"/>
    <property type="match status" value="2"/>
</dbReference>
<comment type="similarity">
    <text evidence="1 2">Belongs to the dTDP-4-dehydrorhamnose reductase family.</text>
</comment>
<dbReference type="PANTHER" id="PTHR10491:SF4">
    <property type="entry name" value="METHIONINE ADENOSYLTRANSFERASE 2 SUBUNIT BETA"/>
    <property type="match status" value="1"/>
</dbReference>
<keyword evidence="5" id="KW-1185">Reference proteome</keyword>
<dbReference type="EC" id="1.1.1.133" evidence="2"/>
<protein>
    <recommendedName>
        <fullName evidence="2">dTDP-4-dehydrorhamnose reductase</fullName>
        <ecNumber evidence="2">1.1.1.133</ecNumber>
    </recommendedName>
</protein>
<dbReference type="Gene3D" id="3.90.25.10">
    <property type="entry name" value="UDP-galactose 4-epimerase, domain 1"/>
    <property type="match status" value="2"/>
</dbReference>
<dbReference type="KEGG" id="ccho:CCHOA_02420"/>
<evidence type="ECO:0000259" key="3">
    <source>
        <dbReference type="Pfam" id="PF04321"/>
    </source>
</evidence>
<dbReference type="GO" id="GO:0008831">
    <property type="term" value="F:dTDP-4-dehydrorhamnose reductase activity"/>
    <property type="evidence" value="ECO:0007669"/>
    <property type="project" value="UniProtKB-EC"/>
</dbReference>
<dbReference type="InterPro" id="IPR029903">
    <property type="entry name" value="RmlD-like-bd"/>
</dbReference>
<name>A0A3G6J481_9CORY</name>
<comment type="function">
    <text evidence="2">Catalyzes the reduction of dTDP-6-deoxy-L-lyxo-4-hexulose to yield dTDP-L-rhamnose.</text>
</comment>
<comment type="pathway">
    <text evidence="2">Carbohydrate biosynthesis; dTDP-L-rhamnose biosynthesis.</text>
</comment>
<reference evidence="4 5" key="1">
    <citation type="submission" date="2018-11" db="EMBL/GenBank/DDBJ databases">
        <authorList>
            <person name="Kleinhagauer T."/>
            <person name="Glaeser S.P."/>
            <person name="Spergser J."/>
            <person name="Ruckert C."/>
            <person name="Kaempfer P."/>
            <person name="Busse H.-J."/>
        </authorList>
    </citation>
    <scope>NUCLEOTIDE SEQUENCE [LARGE SCALE GENOMIC DNA]</scope>
    <source>
        <strain evidence="4 5">200CH</strain>
    </source>
</reference>
<evidence type="ECO:0000256" key="2">
    <source>
        <dbReference type="RuleBase" id="RU364082"/>
    </source>
</evidence>
<dbReference type="InterPro" id="IPR036291">
    <property type="entry name" value="NAD(P)-bd_dom_sf"/>
</dbReference>